<evidence type="ECO:0000313" key="2">
    <source>
        <dbReference type="EMBL" id="TDT88389.1"/>
    </source>
</evidence>
<dbReference type="Proteomes" id="UP000295506">
    <property type="component" value="Unassembled WGS sequence"/>
</dbReference>
<evidence type="ECO:0000313" key="3">
    <source>
        <dbReference type="Proteomes" id="UP000055611"/>
    </source>
</evidence>
<protein>
    <recommendedName>
        <fullName evidence="5">DinB-like domain-containing protein</fullName>
    </recommendedName>
</protein>
<keyword evidence="3" id="KW-1185">Reference proteome</keyword>
<dbReference type="RefSeq" id="WP_066804326.1">
    <property type="nucleotide sequence ID" value="NZ_CP014206.1"/>
</dbReference>
<evidence type="ECO:0000313" key="4">
    <source>
        <dbReference type="Proteomes" id="UP000295506"/>
    </source>
</evidence>
<proteinExistence type="predicted"/>
<dbReference type="EMBL" id="SOBK01000006">
    <property type="protein sequence ID" value="TDT88389.1"/>
    <property type="molecule type" value="Genomic_DNA"/>
</dbReference>
<evidence type="ECO:0008006" key="5">
    <source>
        <dbReference type="Google" id="ProtNLM"/>
    </source>
</evidence>
<sequence>MKNDTLSPHQVIDALLGVVGECFDGAQDKGAFLNPGEGGLLDLLGTFSARQASTPAAGTSMATHALHLSFSLDVFTDWIEGVRDKEYDWNASWEKSAVSEGEWRELLERIAAQAEILKQAIERHAPNDPESAWGAAGALAHTAFHLGALQVKADVLSGRE</sequence>
<dbReference type="Proteomes" id="UP000055611">
    <property type="component" value="Chromosome"/>
</dbReference>
<accession>A0A126QQ52</accession>
<organism evidence="2 4">
    <name type="scientific">Pseudodesulfovibrio indicus</name>
    <dbReference type="NCBI Taxonomy" id="1716143"/>
    <lineage>
        <taxon>Bacteria</taxon>
        <taxon>Pseudomonadati</taxon>
        <taxon>Thermodesulfobacteriota</taxon>
        <taxon>Desulfovibrionia</taxon>
        <taxon>Desulfovibrionales</taxon>
        <taxon>Desulfovibrionaceae</taxon>
    </lineage>
</organism>
<reference evidence="1 3" key="1">
    <citation type="journal article" date="2016" name="Front. Microbiol.">
        <title>Genome Sequence of the Piezophilic, Mesophilic Sulfate-Reducing Bacterium Desulfovibrio indicus J2T.</title>
        <authorList>
            <person name="Cao J."/>
            <person name="Maignien L."/>
            <person name="Shao Z."/>
            <person name="Alain K."/>
            <person name="Jebbar M."/>
        </authorList>
    </citation>
    <scope>NUCLEOTIDE SEQUENCE [LARGE SCALE GENOMIC DNA]</scope>
    <source>
        <strain evidence="1 3">J2</strain>
    </source>
</reference>
<evidence type="ECO:0000313" key="1">
    <source>
        <dbReference type="EMBL" id="AMK11847.1"/>
    </source>
</evidence>
<name>A0A126QQ52_9BACT</name>
<reference evidence="2 4" key="2">
    <citation type="submission" date="2019-03" db="EMBL/GenBank/DDBJ databases">
        <title>Genomic Encyclopedia of Type Strains, Phase IV (KMG-IV): sequencing the most valuable type-strain genomes for metagenomic binning, comparative biology and taxonomic classification.</title>
        <authorList>
            <person name="Goeker M."/>
        </authorList>
    </citation>
    <scope>NUCLEOTIDE SEQUENCE [LARGE SCALE GENOMIC DNA]</scope>
    <source>
        <strain evidence="2 4">DSM 101483</strain>
    </source>
</reference>
<dbReference type="OrthoDB" id="67041at2"/>
<gene>
    <name evidence="1" type="ORF">AWY79_12335</name>
    <name evidence="2" type="ORF">EDC59_106205</name>
</gene>
<dbReference type="EMBL" id="CP014206">
    <property type="protein sequence ID" value="AMK11847.1"/>
    <property type="molecule type" value="Genomic_DNA"/>
</dbReference>
<dbReference type="KEGG" id="dej:AWY79_12335"/>
<dbReference type="AlphaFoldDB" id="A0A126QQ52"/>